<dbReference type="PRINTS" id="PR00080">
    <property type="entry name" value="SDRFAMILY"/>
</dbReference>
<dbReference type="InterPro" id="IPR002347">
    <property type="entry name" value="SDR_fam"/>
</dbReference>
<evidence type="ECO:0000256" key="4">
    <source>
        <dbReference type="RuleBase" id="RU000363"/>
    </source>
</evidence>
<evidence type="ECO:0000256" key="1">
    <source>
        <dbReference type="ARBA" id="ARBA00006484"/>
    </source>
</evidence>
<dbReference type="KEGG" id="yli:2909892"/>
<dbReference type="EMBL" id="KZ859045">
    <property type="protein sequence ID" value="RDW24180.1"/>
    <property type="molecule type" value="Genomic_DNA"/>
</dbReference>
<evidence type="ECO:0000313" key="5">
    <source>
        <dbReference type="EMBL" id="AOW03140.1"/>
    </source>
</evidence>
<protein>
    <submittedName>
        <fullName evidence="5">Uncharacterized protein</fullName>
    </submittedName>
</protein>
<dbReference type="PROSITE" id="PS00061">
    <property type="entry name" value="ADH_SHORT"/>
    <property type="match status" value="1"/>
</dbReference>
<dbReference type="VEuPathDB" id="FungiDB:YALI0_C19965g"/>
<dbReference type="Proteomes" id="UP000256601">
    <property type="component" value="Unassembled WGS sequence"/>
</dbReference>
<keyword evidence="3" id="KW-0560">Oxidoreductase</keyword>
<dbReference type="SUPFAM" id="SSF51735">
    <property type="entry name" value="NAD(P)-binding Rossmann-fold domains"/>
    <property type="match status" value="1"/>
</dbReference>
<accession>A0A1H6PZC1</accession>
<dbReference type="PANTHER" id="PTHR42760:SF133">
    <property type="entry name" value="3-OXOACYL-[ACYL-CARRIER-PROTEIN] REDUCTASE"/>
    <property type="match status" value="1"/>
</dbReference>
<comment type="similarity">
    <text evidence="1 4">Belongs to the short-chain dehydrogenases/reductases (SDR) family.</text>
</comment>
<reference evidence="5 7" key="1">
    <citation type="journal article" date="2016" name="PLoS ONE">
        <title>Sequence Assembly of Yarrowia lipolytica Strain W29/CLIB89 Shows Transposable Element Diversity.</title>
        <authorList>
            <person name="Magnan C."/>
            <person name="Yu J."/>
            <person name="Chang I."/>
            <person name="Jahn E."/>
            <person name="Kanomata Y."/>
            <person name="Wu J."/>
            <person name="Zeller M."/>
            <person name="Oakes M."/>
            <person name="Baldi P."/>
            <person name="Sandmeyer S."/>
        </authorList>
    </citation>
    <scope>NUCLEOTIDE SEQUENCE [LARGE SCALE GENOMIC DNA]</scope>
    <source>
        <strain evidence="5">CLIB89</strain>
        <strain evidence="7">CLIB89(W29)</strain>
    </source>
</reference>
<sequence>MFLRPLQNSQRVINPLVRKYSISASSLSGKTALVTGGSGGIGLVIAKKLAANGARVILLARDETKLNGALEELTHTLKDEQTQRDITQTAHSTISYDIAKATTPPEIDFKMVDLLVNCAGVTQTSLLMTTKNIDQIIGTNLAGAIKMSQYAMRPWMKRKSGCIVNISSVLGLRGLTGGSTVYSAAKAGLVGFTKALAVEVGARGIRVNCVCPGLVETEMTQNVTVQNGFATPLQGMGKDNYVSADSVADAVLYLAASEEQTGSILTIDKGLSAV</sequence>
<dbReference type="RefSeq" id="XP_502034.1">
    <property type="nucleotide sequence ID" value="XM_502034.1"/>
</dbReference>
<evidence type="ECO:0000313" key="6">
    <source>
        <dbReference type="EMBL" id="RDW24180.1"/>
    </source>
</evidence>
<dbReference type="InterPro" id="IPR020904">
    <property type="entry name" value="Sc_DH/Rdtase_CS"/>
</dbReference>
<dbReference type="OMA" id="TCMITGG"/>
<evidence type="ECO:0000313" key="8">
    <source>
        <dbReference type="Proteomes" id="UP000256601"/>
    </source>
</evidence>
<dbReference type="Proteomes" id="UP000182444">
    <property type="component" value="Chromosome 1C"/>
</dbReference>
<proteinExistence type="inferred from homology"/>
<dbReference type="AlphaFoldDB" id="A0A1H6PZC1"/>
<dbReference type="GO" id="GO:0016616">
    <property type="term" value="F:oxidoreductase activity, acting on the CH-OH group of donors, NAD or NADP as acceptor"/>
    <property type="evidence" value="ECO:0007669"/>
    <property type="project" value="TreeGrafter"/>
</dbReference>
<dbReference type="OrthoDB" id="417891at2759"/>
<reference evidence="6 8" key="2">
    <citation type="submission" date="2018-07" db="EMBL/GenBank/DDBJ databases">
        <title>Draft Genome Assemblies for Five Robust Yarrowia lipolytica Strains Exhibiting High Lipid Production and Pentose Sugar Utilization and Sugar Alcohol Secretion from Undetoxified Lignocellulosic Biomass Hydrolysates.</title>
        <authorList>
            <consortium name="DOE Joint Genome Institute"/>
            <person name="Walker C."/>
            <person name="Ryu S."/>
            <person name="Na H."/>
            <person name="Zane M."/>
            <person name="LaButti K."/>
            <person name="Lipzen A."/>
            <person name="Haridas S."/>
            <person name="Barry K."/>
            <person name="Grigoriev I.V."/>
            <person name="Quarterman J."/>
            <person name="Slininger P."/>
            <person name="Dien B."/>
            <person name="Trinh C.T."/>
        </authorList>
    </citation>
    <scope>NUCLEOTIDE SEQUENCE [LARGE SCALE GENOMIC DNA]</scope>
    <source>
        <strain evidence="6 8">YB392</strain>
    </source>
</reference>
<keyword evidence="2" id="KW-0521">NADP</keyword>
<dbReference type="Gene3D" id="3.40.50.720">
    <property type="entry name" value="NAD(P)-binding Rossmann-like Domain"/>
    <property type="match status" value="1"/>
</dbReference>
<dbReference type="GeneID" id="2909892"/>
<name>A0A1H6PZC1_YARLL</name>
<dbReference type="PRINTS" id="PR00081">
    <property type="entry name" value="GDHRDH"/>
</dbReference>
<dbReference type="EMBL" id="CP017555">
    <property type="protein sequence ID" value="AOW03140.1"/>
    <property type="molecule type" value="Genomic_DNA"/>
</dbReference>
<dbReference type="GO" id="GO:0006633">
    <property type="term" value="P:fatty acid biosynthetic process"/>
    <property type="evidence" value="ECO:0007669"/>
    <property type="project" value="TreeGrafter"/>
</dbReference>
<evidence type="ECO:0000313" key="7">
    <source>
        <dbReference type="Proteomes" id="UP000182444"/>
    </source>
</evidence>
<evidence type="ECO:0000256" key="2">
    <source>
        <dbReference type="ARBA" id="ARBA00022857"/>
    </source>
</evidence>
<dbReference type="GO" id="GO:0048038">
    <property type="term" value="F:quinone binding"/>
    <property type="evidence" value="ECO:0007669"/>
    <property type="project" value="TreeGrafter"/>
</dbReference>
<dbReference type="FunFam" id="3.40.50.720:FF:000563">
    <property type="entry name" value="3-oxoacyl-acyl carrier protein reductase"/>
    <property type="match status" value="1"/>
</dbReference>
<dbReference type="eggNOG" id="KOG0725">
    <property type="taxonomic scope" value="Eukaryota"/>
</dbReference>
<dbReference type="Pfam" id="PF00106">
    <property type="entry name" value="adh_short"/>
    <property type="match status" value="1"/>
</dbReference>
<dbReference type="InterPro" id="IPR036291">
    <property type="entry name" value="NAD(P)-bd_dom_sf"/>
</dbReference>
<dbReference type="PANTHER" id="PTHR42760">
    <property type="entry name" value="SHORT-CHAIN DEHYDROGENASES/REDUCTASES FAMILY MEMBER"/>
    <property type="match status" value="1"/>
</dbReference>
<dbReference type="VEuPathDB" id="FungiDB:YALI1_C27933g"/>
<gene>
    <name evidence="6" type="ORF">B0I71DRAFT_5016</name>
    <name evidence="5" type="ORF">YALI1_C27933g</name>
</gene>
<evidence type="ECO:0000256" key="3">
    <source>
        <dbReference type="ARBA" id="ARBA00023002"/>
    </source>
</evidence>
<organism evidence="5 7">
    <name type="scientific">Yarrowia lipolytica</name>
    <name type="common">Candida lipolytica</name>
    <dbReference type="NCBI Taxonomy" id="4952"/>
    <lineage>
        <taxon>Eukaryota</taxon>
        <taxon>Fungi</taxon>
        <taxon>Dikarya</taxon>
        <taxon>Ascomycota</taxon>
        <taxon>Saccharomycotina</taxon>
        <taxon>Dipodascomycetes</taxon>
        <taxon>Dipodascales</taxon>
        <taxon>Dipodascales incertae sedis</taxon>
        <taxon>Yarrowia</taxon>
    </lineage>
</organism>